<evidence type="ECO:0000313" key="4">
    <source>
        <dbReference type="Proteomes" id="UP000199400"/>
    </source>
</evidence>
<protein>
    <submittedName>
        <fullName evidence="3">Uncharacterized protein</fullName>
    </submittedName>
</protein>
<keyword evidence="2" id="KW-0472">Membrane</keyword>
<feature type="transmembrane region" description="Helical" evidence="2">
    <location>
        <begin position="83"/>
        <end position="101"/>
    </location>
</feature>
<evidence type="ECO:0000313" key="3">
    <source>
        <dbReference type="EMBL" id="SFE67015.1"/>
    </source>
</evidence>
<organism evidence="3 4">
    <name type="scientific">Nannocystis exedens</name>
    <dbReference type="NCBI Taxonomy" id="54"/>
    <lineage>
        <taxon>Bacteria</taxon>
        <taxon>Pseudomonadati</taxon>
        <taxon>Myxococcota</taxon>
        <taxon>Polyangia</taxon>
        <taxon>Nannocystales</taxon>
        <taxon>Nannocystaceae</taxon>
        <taxon>Nannocystis</taxon>
    </lineage>
</organism>
<feature type="region of interest" description="Disordered" evidence="1">
    <location>
        <begin position="1"/>
        <end position="22"/>
    </location>
</feature>
<dbReference type="Proteomes" id="UP000199400">
    <property type="component" value="Unassembled WGS sequence"/>
</dbReference>
<dbReference type="SUPFAM" id="SSF48239">
    <property type="entry name" value="Terpenoid cyclases/Protein prenyltransferases"/>
    <property type="match status" value="1"/>
</dbReference>
<feature type="transmembrane region" description="Helical" evidence="2">
    <location>
        <begin position="121"/>
        <end position="148"/>
    </location>
</feature>
<reference evidence="4" key="1">
    <citation type="submission" date="2016-10" db="EMBL/GenBank/DDBJ databases">
        <authorList>
            <person name="Varghese N."/>
            <person name="Submissions S."/>
        </authorList>
    </citation>
    <scope>NUCLEOTIDE SEQUENCE [LARGE SCALE GENOMIC DNA]</scope>
    <source>
        <strain evidence="4">ATCC 25963</strain>
    </source>
</reference>
<dbReference type="STRING" id="54.SAMN02745121_05110"/>
<dbReference type="Gene3D" id="1.50.10.20">
    <property type="match status" value="1"/>
</dbReference>
<name>A0A1I2CFX2_9BACT</name>
<evidence type="ECO:0000256" key="2">
    <source>
        <dbReference type="SAM" id="Phobius"/>
    </source>
</evidence>
<evidence type="ECO:0000256" key="1">
    <source>
        <dbReference type="SAM" id="MobiDB-lite"/>
    </source>
</evidence>
<keyword evidence="2" id="KW-0812">Transmembrane</keyword>
<dbReference type="AlphaFoldDB" id="A0A1I2CFX2"/>
<dbReference type="EMBL" id="FOMX01000017">
    <property type="protein sequence ID" value="SFE67015.1"/>
    <property type="molecule type" value="Genomic_DNA"/>
</dbReference>
<feature type="transmembrane region" description="Helical" evidence="2">
    <location>
        <begin position="28"/>
        <end position="50"/>
    </location>
</feature>
<feature type="transmembrane region" description="Helical" evidence="2">
    <location>
        <begin position="160"/>
        <end position="179"/>
    </location>
</feature>
<accession>A0A1I2CFX2</accession>
<keyword evidence="4" id="KW-1185">Reference proteome</keyword>
<dbReference type="InterPro" id="IPR008930">
    <property type="entry name" value="Terpenoid_cyclase/PrenylTrfase"/>
</dbReference>
<proteinExistence type="predicted"/>
<feature type="transmembrane region" description="Helical" evidence="2">
    <location>
        <begin position="56"/>
        <end position="76"/>
    </location>
</feature>
<sequence length="781" mass="82782">MWYTPRMVSPQDPSAPGLSTSPRPVPRWSLAALALVHACIFAWAASVLPWQRWTAFAAMTAALALAHAVTAAVALAGSRRRALAWRIGSALSLLYLAIQTLTAARAGTYVAALYGGLGKGVFAALAAVWGVLVLLTLPFAVWGLAATGGLGSGPGLRRRVTGGLAVLIAFVTFSLWRAAAAAAAEPIAVIDSDPAGLAAAIQDVLPRVKARPDADLSLWTRGPITCDFPVDRPTAFVVYPVADKPAQKGKPGKLRPAARCVQADGAAELIAAIGAVVADAGAPGPMKIDVVSGAQPLRDGLPGPLPLLLRPGLDGACDGARCLLPWQLLGLNQFLTYTPLPFIEDLRFGAAPAALRKALARKGDPAPEPDVGVDGLTRLATVSLLVDRAGRVRPLPRLRDPIDRLDEGLLAASVAGAEAHILAAQADDGRFRYLLHPFTGKVTWRGFAVPRQAGTTLALCELGTDAAVPAARRSLAMLAGLRKDYPQHGYSVLSYQEGRPPVLGDLGSTALPLIAFLTCRDRTGPQHDELIGALGRYLLAMQRPDGGFHARVTLATGEAHVGPDLLYAAGQAVFALVLLEQLTAAAPSELLPAHADVQAAVQRAMDYFADDYWDHGLYGFFFLEENWHCLAARAALGVHRHRGYERFCLDYVDFKRRLIMDEASGVAPELVGSYGFGNVLVPHNTPSAGFGEALAAAMAVRAADGERRPEDAALMTQVLTFLIEQQWSDANCFACAREQEVAGGWSESVGSLDVRIDYTQHAWSALGHGGRELGLLPEEQR</sequence>
<gene>
    <name evidence="3" type="ORF">SAMN02745121_05110</name>
</gene>
<keyword evidence="2" id="KW-1133">Transmembrane helix</keyword>